<dbReference type="EC" id="1.14.15.7" evidence="1"/>
<dbReference type="Proteomes" id="UP000827976">
    <property type="component" value="Chromosome 3"/>
</dbReference>
<keyword evidence="1" id="KW-0503">Monooxygenase</keyword>
<reference evidence="2" key="1">
    <citation type="journal article" date="2022" name="Nat. Commun.">
        <title>Chromosome evolution and the genetic basis of agronomically important traits in greater yam.</title>
        <authorList>
            <person name="Bredeson J.V."/>
            <person name="Lyons J.B."/>
            <person name="Oniyinde I.O."/>
            <person name="Okereke N.R."/>
            <person name="Kolade O."/>
            <person name="Nnabue I."/>
            <person name="Nwadili C.O."/>
            <person name="Hribova E."/>
            <person name="Parker M."/>
            <person name="Nwogha J."/>
            <person name="Shu S."/>
            <person name="Carlson J."/>
            <person name="Kariba R."/>
            <person name="Muthemba S."/>
            <person name="Knop K."/>
            <person name="Barton G.J."/>
            <person name="Sherwood A.V."/>
            <person name="Lopez-Montes A."/>
            <person name="Asiedu R."/>
            <person name="Jamnadass R."/>
            <person name="Muchugi A."/>
            <person name="Goodstein D."/>
            <person name="Egesi C.N."/>
            <person name="Featherston J."/>
            <person name="Asfaw A."/>
            <person name="Simpson G.G."/>
            <person name="Dolezel J."/>
            <person name="Hendre P.S."/>
            <person name="Van Deynze A."/>
            <person name="Kumar P.L."/>
            <person name="Obidiegwu J.E."/>
            <person name="Bhattacharjee R."/>
            <person name="Rokhsar D.S."/>
        </authorList>
    </citation>
    <scope>NUCLEOTIDE SEQUENCE [LARGE SCALE GENOMIC DNA]</scope>
    <source>
        <strain evidence="2">cv. TDa95/00328</strain>
    </source>
</reference>
<proteinExistence type="predicted"/>
<gene>
    <name evidence="1" type="ORF">IHE45_03G007400</name>
</gene>
<evidence type="ECO:0000313" key="2">
    <source>
        <dbReference type="Proteomes" id="UP000827976"/>
    </source>
</evidence>
<sequence length="424" mass="47980">MNLKDCAVCTAAMAMFQIVSHVCNTRAFPPSYYLRLISHNISKPENGLNLVPAAQSAASIAKAFDHTVSLSKARTPPSSWYTDPSFLQLELQHVFFQGWQTVGFTEHVENPCDFFSGRLGNVEYLVCRDAKGDLHAFHNACSHRASLLASGKGSKSCFSCPYHGWTYGLNGSLLKANRMAGIQNFNKDDFGLVPINVATWGPFVLINLDKDIPFHQKSTTEKVEHEWLGDGSEIMSTNLNYLSVKHVRRREYVIDCNWKVYCDNFLDGGYHVPYAHKGFSSSLNMNTYTTEVYEKIIVQRCESASKNDNRLGSDAFYAFVYPNFMVSRYGPWMETNLVLPMTSSKCQVIFDYFLDETLMNDKVFIEKSLEESHAIQVEDVDISERVQRGLESPAYCSGRYVPSVEMAVHHFHCLLHQSINQNLS</sequence>
<evidence type="ECO:0000313" key="1">
    <source>
        <dbReference type="EMBL" id="KAH7688060.1"/>
    </source>
</evidence>
<name>A0ACB7WJA3_DIOAL</name>
<comment type="caution">
    <text evidence="1">The sequence shown here is derived from an EMBL/GenBank/DDBJ whole genome shotgun (WGS) entry which is preliminary data.</text>
</comment>
<organism evidence="1 2">
    <name type="scientific">Dioscorea alata</name>
    <name type="common">Purple yam</name>
    <dbReference type="NCBI Taxonomy" id="55571"/>
    <lineage>
        <taxon>Eukaryota</taxon>
        <taxon>Viridiplantae</taxon>
        <taxon>Streptophyta</taxon>
        <taxon>Embryophyta</taxon>
        <taxon>Tracheophyta</taxon>
        <taxon>Spermatophyta</taxon>
        <taxon>Magnoliopsida</taxon>
        <taxon>Liliopsida</taxon>
        <taxon>Dioscoreales</taxon>
        <taxon>Dioscoreaceae</taxon>
        <taxon>Dioscorea</taxon>
    </lineage>
</organism>
<accession>A0ACB7WJA3</accession>
<dbReference type="EMBL" id="CM037013">
    <property type="protein sequence ID" value="KAH7688060.1"/>
    <property type="molecule type" value="Genomic_DNA"/>
</dbReference>
<keyword evidence="2" id="KW-1185">Reference proteome</keyword>
<protein>
    <submittedName>
        <fullName evidence="1">Choline monooxygenase protein</fullName>
        <ecNumber evidence="1">1.14.15.7</ecNumber>
    </submittedName>
</protein>
<keyword evidence="1" id="KW-0560">Oxidoreductase</keyword>